<accession>A0ABD1QUS9</accession>
<dbReference type="AlphaFoldDB" id="A0ABD1QUS9"/>
<comment type="caution">
    <text evidence="1">The sequence shown here is derived from an EMBL/GenBank/DDBJ whole genome shotgun (WGS) entry which is preliminary data.</text>
</comment>
<proteinExistence type="predicted"/>
<gene>
    <name evidence="1" type="ORF">Adt_32478</name>
</gene>
<name>A0ABD1QUS9_9LAMI</name>
<protein>
    <submittedName>
        <fullName evidence="1">Tetratricopeptide repeat (TPR)-like superfamily protein</fullName>
    </submittedName>
</protein>
<sequence>MLHAPCTVHLLINQHSKDEVVQDQNSKELMLTLRHKPDKSSSFIDRCEFADDGDIDSIRDRAKMSALLLYRLIHKGHTSVMATILDKETVEKQRKKVATALHAAHSAAMQVQQAQEQSSMAKLGKSFARILAKPGTREISPWFRNQRGEEKSTPL</sequence>
<dbReference type="PANTHER" id="PTHR46816">
    <property type="entry name" value="OS01G0273500 PROTEIN"/>
    <property type="match status" value="1"/>
</dbReference>
<dbReference type="PANTHER" id="PTHR46816:SF1">
    <property type="entry name" value="TETRATRICOPEPTIDE REPEAT (TPR)-LIKE SUPERFAMILY PROTEIN"/>
    <property type="match status" value="1"/>
</dbReference>
<reference evidence="2" key="1">
    <citation type="submission" date="2024-07" db="EMBL/GenBank/DDBJ databases">
        <title>Two chromosome-level genome assemblies of Korean endemic species Abeliophyllum distichum and Forsythia ovata (Oleaceae).</title>
        <authorList>
            <person name="Jang H."/>
        </authorList>
    </citation>
    <scope>NUCLEOTIDE SEQUENCE [LARGE SCALE GENOMIC DNA]</scope>
</reference>
<dbReference type="EMBL" id="JBFOLK010000010">
    <property type="protein sequence ID" value="KAL2479512.1"/>
    <property type="molecule type" value="Genomic_DNA"/>
</dbReference>
<keyword evidence="2" id="KW-1185">Reference proteome</keyword>
<evidence type="ECO:0000313" key="2">
    <source>
        <dbReference type="Proteomes" id="UP001604336"/>
    </source>
</evidence>
<evidence type="ECO:0000313" key="1">
    <source>
        <dbReference type="EMBL" id="KAL2479512.1"/>
    </source>
</evidence>
<organism evidence="1 2">
    <name type="scientific">Abeliophyllum distichum</name>
    <dbReference type="NCBI Taxonomy" id="126358"/>
    <lineage>
        <taxon>Eukaryota</taxon>
        <taxon>Viridiplantae</taxon>
        <taxon>Streptophyta</taxon>
        <taxon>Embryophyta</taxon>
        <taxon>Tracheophyta</taxon>
        <taxon>Spermatophyta</taxon>
        <taxon>Magnoliopsida</taxon>
        <taxon>eudicotyledons</taxon>
        <taxon>Gunneridae</taxon>
        <taxon>Pentapetalae</taxon>
        <taxon>asterids</taxon>
        <taxon>lamiids</taxon>
        <taxon>Lamiales</taxon>
        <taxon>Oleaceae</taxon>
        <taxon>Forsythieae</taxon>
        <taxon>Abeliophyllum</taxon>
    </lineage>
</organism>
<dbReference type="Proteomes" id="UP001604336">
    <property type="component" value="Unassembled WGS sequence"/>
</dbReference>